<gene>
    <name evidence="2" type="ORF">BJ684DRAFT_21344</name>
</gene>
<dbReference type="InterPro" id="IPR058568">
    <property type="entry name" value="Ig_TRAPPC9_Trs120_4th"/>
</dbReference>
<name>A0A4P9Y019_9FUNG</name>
<organism evidence="2 3">
    <name type="scientific">Piptocephalis cylindrospora</name>
    <dbReference type="NCBI Taxonomy" id="1907219"/>
    <lineage>
        <taxon>Eukaryota</taxon>
        <taxon>Fungi</taxon>
        <taxon>Fungi incertae sedis</taxon>
        <taxon>Zoopagomycota</taxon>
        <taxon>Zoopagomycotina</taxon>
        <taxon>Zoopagomycetes</taxon>
        <taxon>Zoopagales</taxon>
        <taxon>Piptocephalidaceae</taxon>
        <taxon>Piptocephalis</taxon>
    </lineage>
</organism>
<proteinExistence type="predicted"/>
<dbReference type="Proteomes" id="UP000267251">
    <property type="component" value="Unassembled WGS sequence"/>
</dbReference>
<evidence type="ECO:0000259" key="1">
    <source>
        <dbReference type="Pfam" id="PF26283"/>
    </source>
</evidence>
<dbReference type="EMBL" id="KZ988486">
    <property type="protein sequence ID" value="RKP12093.1"/>
    <property type="molecule type" value="Genomic_DNA"/>
</dbReference>
<evidence type="ECO:0000313" key="2">
    <source>
        <dbReference type="EMBL" id="RKP12093.1"/>
    </source>
</evidence>
<protein>
    <recommendedName>
        <fullName evidence="1">Trs120/TRAPPC9 fourth Ig-like domain-containing protein</fullName>
    </recommendedName>
</protein>
<reference evidence="3" key="1">
    <citation type="journal article" date="2018" name="Nat. Microbiol.">
        <title>Leveraging single-cell genomics to expand the fungal tree of life.</title>
        <authorList>
            <person name="Ahrendt S.R."/>
            <person name="Quandt C.A."/>
            <person name="Ciobanu D."/>
            <person name="Clum A."/>
            <person name="Salamov A."/>
            <person name="Andreopoulos B."/>
            <person name="Cheng J.F."/>
            <person name="Woyke T."/>
            <person name="Pelin A."/>
            <person name="Henrissat B."/>
            <person name="Reynolds N.K."/>
            <person name="Benny G.L."/>
            <person name="Smith M.E."/>
            <person name="James T.Y."/>
            <person name="Grigoriev I.V."/>
        </authorList>
    </citation>
    <scope>NUCLEOTIDE SEQUENCE [LARGE SCALE GENOMIC DNA]</scope>
</reference>
<evidence type="ECO:0000313" key="3">
    <source>
        <dbReference type="Proteomes" id="UP000267251"/>
    </source>
</evidence>
<sequence>MENPEEGGAVEKIGSGKYRVRELEMVQIIVRIRNRKARDVKLFLRIQPMFDHGNGKADCHLKEVLAVNGQPQTILPKIKERSEYVHCLPVCFLAGGHFTFACHAERTEDQDEALAAVESVPSTGSGSGIFQGSTVHVEVTTQL</sequence>
<dbReference type="AlphaFoldDB" id="A0A4P9Y019"/>
<keyword evidence="3" id="KW-1185">Reference proteome</keyword>
<dbReference type="Pfam" id="PF26283">
    <property type="entry name" value="Ig_TRAPPC9-Trs120_4th"/>
    <property type="match status" value="1"/>
</dbReference>
<accession>A0A4P9Y019</accession>
<feature type="domain" description="Trs120/TRAPPC9 fourth Ig-like" evidence="1">
    <location>
        <begin position="8"/>
        <end position="110"/>
    </location>
</feature>